<proteinExistence type="predicted"/>
<dbReference type="AlphaFoldDB" id="A0A0E9TK44"/>
<sequence>MESAAIEGSPIAGIDFRWCTNCGS</sequence>
<accession>A0A0E9TK44</accession>
<dbReference type="EMBL" id="GBXM01055454">
    <property type="protein sequence ID" value="JAH53123.1"/>
    <property type="molecule type" value="Transcribed_RNA"/>
</dbReference>
<reference evidence="1" key="2">
    <citation type="journal article" date="2015" name="Fish Shellfish Immunol.">
        <title>Early steps in the European eel (Anguilla anguilla)-Vibrio vulnificus interaction in the gills: Role of the RtxA13 toxin.</title>
        <authorList>
            <person name="Callol A."/>
            <person name="Pajuelo D."/>
            <person name="Ebbesson L."/>
            <person name="Teles M."/>
            <person name="MacKenzie S."/>
            <person name="Amaro C."/>
        </authorList>
    </citation>
    <scope>NUCLEOTIDE SEQUENCE</scope>
</reference>
<reference evidence="1" key="1">
    <citation type="submission" date="2014-11" db="EMBL/GenBank/DDBJ databases">
        <authorList>
            <person name="Amaro Gonzalez C."/>
        </authorList>
    </citation>
    <scope>NUCLEOTIDE SEQUENCE</scope>
</reference>
<name>A0A0E9TK44_ANGAN</name>
<evidence type="ECO:0000313" key="1">
    <source>
        <dbReference type="EMBL" id="JAH53123.1"/>
    </source>
</evidence>
<protein>
    <submittedName>
        <fullName evidence="1">Uncharacterized protein</fullName>
    </submittedName>
</protein>
<organism evidence="1">
    <name type="scientific">Anguilla anguilla</name>
    <name type="common">European freshwater eel</name>
    <name type="synonym">Muraena anguilla</name>
    <dbReference type="NCBI Taxonomy" id="7936"/>
    <lineage>
        <taxon>Eukaryota</taxon>
        <taxon>Metazoa</taxon>
        <taxon>Chordata</taxon>
        <taxon>Craniata</taxon>
        <taxon>Vertebrata</taxon>
        <taxon>Euteleostomi</taxon>
        <taxon>Actinopterygii</taxon>
        <taxon>Neopterygii</taxon>
        <taxon>Teleostei</taxon>
        <taxon>Anguilliformes</taxon>
        <taxon>Anguillidae</taxon>
        <taxon>Anguilla</taxon>
    </lineage>
</organism>